<dbReference type="VEuPathDB" id="ToxoDB:cyc_08975"/>
<evidence type="ECO:0000313" key="2">
    <source>
        <dbReference type="Proteomes" id="UP000095192"/>
    </source>
</evidence>
<organism evidence="1 2">
    <name type="scientific">Cyclospora cayetanensis</name>
    <dbReference type="NCBI Taxonomy" id="88456"/>
    <lineage>
        <taxon>Eukaryota</taxon>
        <taxon>Sar</taxon>
        <taxon>Alveolata</taxon>
        <taxon>Apicomplexa</taxon>
        <taxon>Conoidasida</taxon>
        <taxon>Coccidia</taxon>
        <taxon>Eucoccidiorida</taxon>
        <taxon>Eimeriorina</taxon>
        <taxon>Eimeriidae</taxon>
        <taxon>Cyclospora</taxon>
    </lineage>
</organism>
<gene>
    <name evidence="1" type="ORF">cyc_08975</name>
</gene>
<proteinExistence type="predicted"/>
<evidence type="ECO:0000313" key="1">
    <source>
        <dbReference type="EMBL" id="OEH75362.1"/>
    </source>
</evidence>
<reference evidence="1 2" key="1">
    <citation type="journal article" date="2016" name="BMC Genomics">
        <title>Comparative genomics reveals Cyclospora cayetanensis possesses coccidia-like metabolism and invasion components but unique surface antigens.</title>
        <authorList>
            <person name="Liu S."/>
            <person name="Wang L."/>
            <person name="Zheng H."/>
            <person name="Xu Z."/>
            <person name="Roellig D.M."/>
            <person name="Li N."/>
            <person name="Frace M.A."/>
            <person name="Tang K."/>
            <person name="Arrowood M.J."/>
            <person name="Moss D.M."/>
            <person name="Zhang L."/>
            <person name="Feng Y."/>
            <person name="Xiao L."/>
        </authorList>
    </citation>
    <scope>NUCLEOTIDE SEQUENCE [LARGE SCALE GENOMIC DNA]</scope>
    <source>
        <strain evidence="1 2">CHN_HEN01</strain>
    </source>
</reference>
<dbReference type="Proteomes" id="UP000095192">
    <property type="component" value="Unassembled WGS sequence"/>
</dbReference>
<keyword evidence="2" id="KW-1185">Reference proteome</keyword>
<sequence length="151" mass="16626">MIPYLSGDTCVTVLQRCLAAVLPSAAATEHQRTLLQATELQRRAAALPEQASTDELLHFLLQQQQEMQQQEQEKEDLACLTLDSLPPLAHRLSLLAAAFGSVSPLLPAVAMWSFRVLWCAACGTYWLAPYVAGTAAAARRSRQQQQFLMVC</sequence>
<dbReference type="EMBL" id="JROU02001746">
    <property type="protein sequence ID" value="OEH75362.1"/>
    <property type="molecule type" value="Genomic_DNA"/>
</dbReference>
<protein>
    <submittedName>
        <fullName evidence="1">Uncharacterized protein</fullName>
    </submittedName>
</protein>
<name>A0A1D3CVX8_9EIME</name>
<comment type="caution">
    <text evidence="1">The sequence shown here is derived from an EMBL/GenBank/DDBJ whole genome shotgun (WGS) entry which is preliminary data.</text>
</comment>
<dbReference type="InParanoid" id="A0A1D3CVX8"/>
<dbReference type="AlphaFoldDB" id="A0A1D3CVX8"/>
<accession>A0A1D3CVX8</accession>